<organism evidence="1 2">
    <name type="scientific">Pleuronectes platessa</name>
    <name type="common">European plaice</name>
    <dbReference type="NCBI Taxonomy" id="8262"/>
    <lineage>
        <taxon>Eukaryota</taxon>
        <taxon>Metazoa</taxon>
        <taxon>Chordata</taxon>
        <taxon>Craniata</taxon>
        <taxon>Vertebrata</taxon>
        <taxon>Euteleostomi</taxon>
        <taxon>Actinopterygii</taxon>
        <taxon>Neopterygii</taxon>
        <taxon>Teleostei</taxon>
        <taxon>Neoteleostei</taxon>
        <taxon>Acanthomorphata</taxon>
        <taxon>Carangaria</taxon>
        <taxon>Pleuronectiformes</taxon>
        <taxon>Pleuronectoidei</taxon>
        <taxon>Pleuronectidae</taxon>
        <taxon>Pleuronectes</taxon>
    </lineage>
</organism>
<evidence type="ECO:0000313" key="2">
    <source>
        <dbReference type="Proteomes" id="UP001153269"/>
    </source>
</evidence>
<accession>A0A9N7UTL2</accession>
<dbReference type="EMBL" id="CADEAL010001855">
    <property type="protein sequence ID" value="CAB1436102.1"/>
    <property type="molecule type" value="Genomic_DNA"/>
</dbReference>
<keyword evidence="2" id="KW-1185">Reference proteome</keyword>
<protein>
    <submittedName>
        <fullName evidence="1">Uncharacterized protein</fullName>
    </submittedName>
</protein>
<gene>
    <name evidence="1" type="ORF">PLEPLA_LOCUS24117</name>
</gene>
<proteinExistence type="predicted"/>
<dbReference type="AlphaFoldDB" id="A0A9N7UTL2"/>
<name>A0A9N7UTL2_PLEPL</name>
<dbReference type="Proteomes" id="UP001153269">
    <property type="component" value="Unassembled WGS sequence"/>
</dbReference>
<sequence>MARHDTHWDDQRTLVTFRQLDGAAGSAGGAGSDAGSCDQHLIRTDVGEPHELEAAIYKPVPAEYHLHELYLPSFGRSTATTNVLHTPQHPRLGATLETVREDDVLLFLFPVRGYEFGRTVSKSMLSSNLCATCSMAEEAEHVKYRG</sequence>
<reference evidence="1" key="1">
    <citation type="submission" date="2020-03" db="EMBL/GenBank/DDBJ databases">
        <authorList>
            <person name="Weist P."/>
        </authorList>
    </citation>
    <scope>NUCLEOTIDE SEQUENCE</scope>
</reference>
<evidence type="ECO:0000313" key="1">
    <source>
        <dbReference type="EMBL" id="CAB1436102.1"/>
    </source>
</evidence>
<comment type="caution">
    <text evidence="1">The sequence shown here is derived from an EMBL/GenBank/DDBJ whole genome shotgun (WGS) entry which is preliminary data.</text>
</comment>